<evidence type="ECO:0000313" key="2">
    <source>
        <dbReference type="Proteomes" id="UP001148838"/>
    </source>
</evidence>
<accession>A0ABQ8SZS6</accession>
<name>A0ABQ8SZS6_PERAM</name>
<protein>
    <submittedName>
        <fullName evidence="1">Uncharacterized protein</fullName>
    </submittedName>
</protein>
<gene>
    <name evidence="1" type="ORF">ANN_07837</name>
</gene>
<dbReference type="EMBL" id="JAJSOF020000017">
    <property type="protein sequence ID" value="KAJ4439709.1"/>
    <property type="molecule type" value="Genomic_DNA"/>
</dbReference>
<keyword evidence="2" id="KW-1185">Reference proteome</keyword>
<evidence type="ECO:0000313" key="1">
    <source>
        <dbReference type="EMBL" id="KAJ4439709.1"/>
    </source>
</evidence>
<comment type="caution">
    <text evidence="1">The sequence shown here is derived from an EMBL/GenBank/DDBJ whole genome shotgun (WGS) entry which is preliminary data.</text>
</comment>
<organism evidence="1 2">
    <name type="scientific">Periplaneta americana</name>
    <name type="common">American cockroach</name>
    <name type="synonym">Blatta americana</name>
    <dbReference type="NCBI Taxonomy" id="6978"/>
    <lineage>
        <taxon>Eukaryota</taxon>
        <taxon>Metazoa</taxon>
        <taxon>Ecdysozoa</taxon>
        <taxon>Arthropoda</taxon>
        <taxon>Hexapoda</taxon>
        <taxon>Insecta</taxon>
        <taxon>Pterygota</taxon>
        <taxon>Neoptera</taxon>
        <taxon>Polyneoptera</taxon>
        <taxon>Dictyoptera</taxon>
        <taxon>Blattodea</taxon>
        <taxon>Blattoidea</taxon>
        <taxon>Blattidae</taxon>
        <taxon>Blattinae</taxon>
        <taxon>Periplaneta</taxon>
    </lineage>
</organism>
<reference evidence="1 2" key="1">
    <citation type="journal article" date="2022" name="Allergy">
        <title>Genome assembly and annotation of Periplaneta americana reveal a comprehensive cockroach allergen profile.</title>
        <authorList>
            <person name="Wang L."/>
            <person name="Xiong Q."/>
            <person name="Saelim N."/>
            <person name="Wang L."/>
            <person name="Nong W."/>
            <person name="Wan A.T."/>
            <person name="Shi M."/>
            <person name="Liu X."/>
            <person name="Cao Q."/>
            <person name="Hui J.H.L."/>
            <person name="Sookrung N."/>
            <person name="Leung T.F."/>
            <person name="Tungtrongchitr A."/>
            <person name="Tsui S.K.W."/>
        </authorList>
    </citation>
    <scope>NUCLEOTIDE SEQUENCE [LARGE SCALE GENOMIC DNA]</scope>
    <source>
        <strain evidence="1">PWHHKU_190912</strain>
    </source>
</reference>
<dbReference type="Proteomes" id="UP001148838">
    <property type="component" value="Unassembled WGS sequence"/>
</dbReference>
<proteinExistence type="predicted"/>
<sequence>MKSRAVASWSKASCLGLALRNVRGFDTNEGCDADVGSPVRLRYNEPNQSVGVSEMHASPADARAIATSTDSTSAPHCSLDLRSARDGVDLMAASTSLTSAEESNIPNPLSPYSRIYRLTNCA</sequence>